<dbReference type="InterPro" id="IPR014710">
    <property type="entry name" value="RmlC-like_jellyroll"/>
</dbReference>
<evidence type="ECO:0000313" key="3">
    <source>
        <dbReference type="Proteomes" id="UP000264702"/>
    </source>
</evidence>
<evidence type="ECO:0000256" key="1">
    <source>
        <dbReference type="SAM" id="SignalP"/>
    </source>
</evidence>
<feature type="chain" id="PRO_5016802789" description="Cupin type-1 domain-containing protein" evidence="1">
    <location>
        <begin position="21"/>
        <end position="156"/>
    </location>
</feature>
<dbReference type="InterPro" id="IPR011051">
    <property type="entry name" value="RmlC_Cupin_sf"/>
</dbReference>
<dbReference type="Gene3D" id="2.60.120.10">
    <property type="entry name" value="Jelly Rolls"/>
    <property type="match status" value="1"/>
</dbReference>
<gene>
    <name evidence="2" type="ORF">D0Y96_02420</name>
</gene>
<organism evidence="2 3">
    <name type="scientific">Paracidobacterium acidisoli</name>
    <dbReference type="NCBI Taxonomy" id="2303751"/>
    <lineage>
        <taxon>Bacteria</taxon>
        <taxon>Pseudomonadati</taxon>
        <taxon>Acidobacteriota</taxon>
        <taxon>Terriglobia</taxon>
        <taxon>Terriglobales</taxon>
        <taxon>Acidobacteriaceae</taxon>
        <taxon>Paracidobacterium</taxon>
    </lineage>
</organism>
<proteinExistence type="predicted"/>
<sequence length="156" mass="16205">MRRFVLAAAAILALALPGSAQTSTQPQVFTSHDMNQQLTGLVAKAKAAGISGTILGDYGTHIVQLSVRTKDGQVEIHAHYSDVMIVTEGHATLITGGTVVDPHPGANGETRGKSITGGKSQVVHVGDILQIPAGVPHQLLVPAGTTYTSIVIKVRQ</sequence>
<evidence type="ECO:0008006" key="4">
    <source>
        <dbReference type="Google" id="ProtNLM"/>
    </source>
</evidence>
<feature type="signal peptide" evidence="1">
    <location>
        <begin position="1"/>
        <end position="20"/>
    </location>
</feature>
<comment type="caution">
    <text evidence="2">The sequence shown here is derived from an EMBL/GenBank/DDBJ whole genome shotgun (WGS) entry which is preliminary data.</text>
</comment>
<dbReference type="Proteomes" id="UP000264702">
    <property type="component" value="Unassembled WGS sequence"/>
</dbReference>
<evidence type="ECO:0000313" key="2">
    <source>
        <dbReference type="EMBL" id="RFU18436.1"/>
    </source>
</evidence>
<dbReference type="SUPFAM" id="SSF51182">
    <property type="entry name" value="RmlC-like cupins"/>
    <property type="match status" value="1"/>
</dbReference>
<dbReference type="EMBL" id="QVQT01000001">
    <property type="protein sequence ID" value="RFU18436.1"/>
    <property type="molecule type" value="Genomic_DNA"/>
</dbReference>
<keyword evidence="1" id="KW-0732">Signal</keyword>
<protein>
    <recommendedName>
        <fullName evidence="4">Cupin type-1 domain-containing protein</fullName>
    </recommendedName>
</protein>
<name>A0A372IU43_9BACT</name>
<dbReference type="OrthoDB" id="117649at2"/>
<reference evidence="2 3" key="1">
    <citation type="submission" date="2018-08" db="EMBL/GenBank/DDBJ databases">
        <title>Acidipila sp. 4G-K13, an acidobacterium isolated from forest soil.</title>
        <authorList>
            <person name="Gao Z.-H."/>
            <person name="Qiu L.-H."/>
        </authorList>
    </citation>
    <scope>NUCLEOTIDE SEQUENCE [LARGE SCALE GENOMIC DNA]</scope>
    <source>
        <strain evidence="2 3">4G-K13</strain>
    </source>
</reference>
<dbReference type="RefSeq" id="WP_117297729.1">
    <property type="nucleotide sequence ID" value="NZ_QVQT02000001.1"/>
</dbReference>
<keyword evidence="3" id="KW-1185">Reference proteome</keyword>
<accession>A0A372IU43</accession>
<dbReference type="AlphaFoldDB" id="A0A372IU43"/>